<dbReference type="Pfam" id="PF03004">
    <property type="entry name" value="Transposase_24"/>
    <property type="match status" value="1"/>
</dbReference>
<dbReference type="AlphaFoldDB" id="A0A067LK21"/>
<evidence type="ECO:0000256" key="1">
    <source>
        <dbReference type="SAM" id="MobiDB-lite"/>
    </source>
</evidence>
<accession>A0A067LK21</accession>
<organism evidence="2 3">
    <name type="scientific">Jatropha curcas</name>
    <name type="common">Barbados nut</name>
    <dbReference type="NCBI Taxonomy" id="180498"/>
    <lineage>
        <taxon>Eukaryota</taxon>
        <taxon>Viridiplantae</taxon>
        <taxon>Streptophyta</taxon>
        <taxon>Embryophyta</taxon>
        <taxon>Tracheophyta</taxon>
        <taxon>Spermatophyta</taxon>
        <taxon>Magnoliopsida</taxon>
        <taxon>eudicotyledons</taxon>
        <taxon>Gunneridae</taxon>
        <taxon>Pentapetalae</taxon>
        <taxon>rosids</taxon>
        <taxon>fabids</taxon>
        <taxon>Malpighiales</taxon>
        <taxon>Euphorbiaceae</taxon>
        <taxon>Crotonoideae</taxon>
        <taxon>Jatropheae</taxon>
        <taxon>Jatropha</taxon>
    </lineage>
</organism>
<evidence type="ECO:0000313" key="3">
    <source>
        <dbReference type="Proteomes" id="UP000027138"/>
    </source>
</evidence>
<feature type="region of interest" description="Disordered" evidence="1">
    <location>
        <begin position="149"/>
        <end position="172"/>
    </location>
</feature>
<feature type="region of interest" description="Disordered" evidence="1">
    <location>
        <begin position="67"/>
        <end position="108"/>
    </location>
</feature>
<feature type="compositionally biased region" description="Low complexity" evidence="1">
    <location>
        <begin position="79"/>
        <end position="106"/>
    </location>
</feature>
<proteinExistence type="predicted"/>
<keyword evidence="3" id="KW-1185">Reference proteome</keyword>
<reference evidence="2 3" key="1">
    <citation type="journal article" date="2014" name="PLoS ONE">
        <title>Global Analysis of Gene Expression Profiles in Physic Nut (Jatropha curcas L.) Seedlings Exposed to Salt Stress.</title>
        <authorList>
            <person name="Zhang L."/>
            <person name="Zhang C."/>
            <person name="Wu P."/>
            <person name="Chen Y."/>
            <person name="Li M."/>
            <person name="Jiang H."/>
            <person name="Wu G."/>
        </authorList>
    </citation>
    <scope>NUCLEOTIDE SEQUENCE [LARGE SCALE GENOMIC DNA]</scope>
    <source>
        <strain evidence="3">cv. GZQX0401</strain>
        <tissue evidence="2">Young leaves</tissue>
    </source>
</reference>
<sequence length="360" mass="39310">MQLKQQSASLAVSEPFQEVAVDTQPIQVVEDLANRLDDESRTYVEIGASDDEEEEDQTIMGTFRALSSAQPPVPPSLPSVPSSSTPLPGLVVSSSSSQSLTTPASSEPRNKLSLKHFVWEEAITAMLKLAWEKLCALRYADFTYGMRKSGKKQSETSGDGAGPSQHTGGSISAIETSRLLAKKYSREPTPMELFTYMHTTDHDGNTLVDGRALGVNENYSIARERVVSSQVGSKVKSRIDELALYLQAVKSEKKRKYIASGLRHHSFTAERQLAELRAHVMRMSGQHGASTSSSNPPPVTDRDVSTALHQPLPSPLDPDTIEDTLVTPADTTTHLADTLADATTLDRVEDRPRRFDCGPF</sequence>
<dbReference type="EMBL" id="KK914244">
    <property type="protein sequence ID" value="KDP44649.1"/>
    <property type="molecule type" value="Genomic_DNA"/>
</dbReference>
<protein>
    <submittedName>
        <fullName evidence="2">Uncharacterized protein</fullName>
    </submittedName>
</protein>
<gene>
    <name evidence="2" type="ORF">JCGZ_19685</name>
</gene>
<feature type="region of interest" description="Disordered" evidence="1">
    <location>
        <begin position="282"/>
        <end position="320"/>
    </location>
</feature>
<dbReference type="InterPro" id="IPR004252">
    <property type="entry name" value="Probable_transposase_24"/>
</dbReference>
<dbReference type="OrthoDB" id="1302510at2759"/>
<evidence type="ECO:0000313" key="2">
    <source>
        <dbReference type="EMBL" id="KDP44649.1"/>
    </source>
</evidence>
<dbReference type="Proteomes" id="UP000027138">
    <property type="component" value="Unassembled WGS sequence"/>
</dbReference>
<name>A0A067LK21_JATCU</name>